<evidence type="ECO:0000256" key="10">
    <source>
        <dbReference type="ARBA" id="ARBA00046002"/>
    </source>
</evidence>
<dbReference type="Proteomes" id="UP001438490">
    <property type="component" value="Segment"/>
</dbReference>
<evidence type="ECO:0000256" key="3">
    <source>
        <dbReference type="ARBA" id="ARBA00013308"/>
    </source>
</evidence>
<comment type="function">
    <text evidence="10">Very low-fidelity DNA ligase that seals nicks in double-stranded DNA during DNA repair. Together with the viral repair DNA polymerase X, fills the single nucleotide gaps generated by the AP endonuclease. It is not essential for viral replication and recombination. Displays a very low adenylation activity towards DNA with 3'-dideoxy- or 3'-amino-terminated nicks compared to regular nick DNA.</text>
</comment>
<accession>A0AAX4MWL9</accession>
<dbReference type="InterPro" id="IPR012340">
    <property type="entry name" value="NA-bd_OB-fold"/>
</dbReference>
<dbReference type="GO" id="GO:0006260">
    <property type="term" value="P:DNA replication"/>
    <property type="evidence" value="ECO:0007669"/>
    <property type="project" value="UniProtKB-KW"/>
</dbReference>
<dbReference type="GO" id="GO:0005524">
    <property type="term" value="F:ATP binding"/>
    <property type="evidence" value="ECO:0007669"/>
    <property type="project" value="InterPro"/>
</dbReference>
<keyword evidence="6" id="KW-0227">DNA damage</keyword>
<comment type="subcellular location">
    <subcellularLocation>
        <location evidence="1">Virion</location>
    </subcellularLocation>
</comment>
<evidence type="ECO:0000256" key="7">
    <source>
        <dbReference type="ARBA" id="ARBA00022844"/>
    </source>
</evidence>
<keyword evidence="5" id="KW-0235">DNA replication</keyword>
<proteinExistence type="inferred from homology"/>
<protein>
    <recommendedName>
        <fullName evidence="3">DNA ligase</fullName>
    </recommendedName>
    <alternativeName>
        <fullName evidence="9">Polydeoxyribonucleotide synthase [ATP]</fullName>
    </alternativeName>
</protein>
<dbReference type="PANTHER" id="PTHR47810">
    <property type="entry name" value="DNA LIGASE"/>
    <property type="match status" value="1"/>
</dbReference>
<evidence type="ECO:0000256" key="6">
    <source>
        <dbReference type="ARBA" id="ARBA00022763"/>
    </source>
</evidence>
<dbReference type="PANTHER" id="PTHR47810:SF5">
    <property type="entry name" value="LIGASE, PUTATIVE-RELATED"/>
    <property type="match status" value="1"/>
</dbReference>
<organism evidence="12 13">
    <name type="scientific">Pseudomonas phage vB_PpuM-Amme-3</name>
    <dbReference type="NCBI Taxonomy" id="3132617"/>
    <lineage>
        <taxon>Viruses</taxon>
        <taxon>Duplodnaviria</taxon>
        <taxon>Heunggongvirae</taxon>
        <taxon>Uroviricota</taxon>
        <taxon>Caudoviricetes</taxon>
        <taxon>Vandenendeviridae</taxon>
        <taxon>Gorskivirinae</taxon>
        <taxon>Tartuvirus</taxon>
        <taxon>Tartuvirus amme3</taxon>
    </lineage>
</organism>
<evidence type="ECO:0000313" key="12">
    <source>
        <dbReference type="EMBL" id="WYV99152.1"/>
    </source>
</evidence>
<keyword evidence="7" id="KW-0946">Virion</keyword>
<feature type="domain" description="ATP-dependent DNA ligase family profile" evidence="11">
    <location>
        <begin position="224"/>
        <end position="314"/>
    </location>
</feature>
<name>A0AAX4MWL9_9CAUD</name>
<sequence>MVSFTKSLYGLEKGGKYKVWHIHASDLGDHSELIISHGQEGGKLTTGKPDVFKAGNQGRTHYEQAVFEAQARIKKQLDKNYRETKEELTDLPVLAMLSKDHTKDGKAETVEKGVYTSDKLDGVRCLAKCTESGVVLESRTGQPYDVPHIVAELSQFMKPGDILDGELYVHGPSLQEITSAVKRTDSEQKWGKAEAAYMKYAERSDCTQVKCDELAEKLSDAKRVHDIRQSLEFHVFDIVELDEPFEVRLYHLREYSVENFMPGGCIVAVKYRYADSIEELNKQLKDCIDRGFEGIMYRTQDGLYESGKRSAGLWKYKLFFDEEFKIIGVGVDKQGYAVFELLNNVNAEEFNCVLGDYNWRTEAVKQKELYIGKWMTVQYQSRYKGTLLPQFPTGKLIREGSVVDGKFIPSE</sequence>
<dbReference type="SUPFAM" id="SSF50249">
    <property type="entry name" value="Nucleic acid-binding proteins"/>
    <property type="match status" value="1"/>
</dbReference>
<evidence type="ECO:0000256" key="5">
    <source>
        <dbReference type="ARBA" id="ARBA00022705"/>
    </source>
</evidence>
<dbReference type="EMBL" id="PP496413">
    <property type="protein sequence ID" value="WYV99152.1"/>
    <property type="molecule type" value="Genomic_DNA"/>
</dbReference>
<evidence type="ECO:0000256" key="9">
    <source>
        <dbReference type="ARBA" id="ARBA00032896"/>
    </source>
</evidence>
<evidence type="ECO:0000313" key="13">
    <source>
        <dbReference type="Proteomes" id="UP001438490"/>
    </source>
</evidence>
<keyword evidence="13" id="KW-1185">Reference proteome</keyword>
<keyword evidence="8" id="KW-0234">DNA repair</keyword>
<reference evidence="12 13" key="1">
    <citation type="submission" date="2024-03" db="EMBL/GenBank/DDBJ databases">
        <title>Isolation and characterization of a phage collection against Pseudomonas putida.</title>
        <authorList>
            <person name="Brauer A."/>
            <person name="Rosendahl S."/>
            <person name="Kangsep A."/>
            <person name="Rikberg R."/>
            <person name="Lewanczyk A.C."/>
            <person name="Horak R."/>
            <person name="Tamman H."/>
        </authorList>
    </citation>
    <scope>NUCLEOTIDE SEQUENCE [LARGE SCALE GENOMIC DNA]</scope>
</reference>
<dbReference type="GO" id="GO:0044423">
    <property type="term" value="C:virion component"/>
    <property type="evidence" value="ECO:0007669"/>
    <property type="project" value="UniProtKB-KW"/>
</dbReference>
<dbReference type="Gene3D" id="3.30.470.30">
    <property type="entry name" value="DNA ligase/mRNA capping enzyme"/>
    <property type="match status" value="1"/>
</dbReference>
<evidence type="ECO:0000259" key="11">
    <source>
        <dbReference type="PROSITE" id="PS50160"/>
    </source>
</evidence>
<dbReference type="InterPro" id="IPR012310">
    <property type="entry name" value="DNA_ligase_ATP-dep_cent"/>
</dbReference>
<comment type="similarity">
    <text evidence="2">Belongs to the ATP-dependent DNA ligase family.</text>
</comment>
<evidence type="ECO:0000256" key="4">
    <source>
        <dbReference type="ARBA" id="ARBA00022598"/>
    </source>
</evidence>
<dbReference type="SUPFAM" id="SSF56091">
    <property type="entry name" value="DNA ligase/mRNA capping enzyme, catalytic domain"/>
    <property type="match status" value="1"/>
</dbReference>
<keyword evidence="4 12" id="KW-0436">Ligase</keyword>
<dbReference type="GO" id="GO:0006310">
    <property type="term" value="P:DNA recombination"/>
    <property type="evidence" value="ECO:0007669"/>
    <property type="project" value="InterPro"/>
</dbReference>
<evidence type="ECO:0000256" key="8">
    <source>
        <dbReference type="ARBA" id="ARBA00023204"/>
    </source>
</evidence>
<dbReference type="InterPro" id="IPR050326">
    <property type="entry name" value="NAD_dep_DNA_ligaseB"/>
</dbReference>
<dbReference type="PROSITE" id="PS50160">
    <property type="entry name" value="DNA_LIGASE_A3"/>
    <property type="match status" value="1"/>
</dbReference>
<gene>
    <name evidence="12" type="ORF">Amme3_00156</name>
</gene>
<dbReference type="Pfam" id="PF01068">
    <property type="entry name" value="DNA_ligase_A_M"/>
    <property type="match status" value="1"/>
</dbReference>
<evidence type="ECO:0000256" key="2">
    <source>
        <dbReference type="ARBA" id="ARBA00007572"/>
    </source>
</evidence>
<dbReference type="GO" id="GO:0003910">
    <property type="term" value="F:DNA ligase (ATP) activity"/>
    <property type="evidence" value="ECO:0007669"/>
    <property type="project" value="InterPro"/>
</dbReference>
<evidence type="ECO:0000256" key="1">
    <source>
        <dbReference type="ARBA" id="ARBA00004328"/>
    </source>
</evidence>
<dbReference type="GO" id="GO:0006281">
    <property type="term" value="P:DNA repair"/>
    <property type="evidence" value="ECO:0007669"/>
    <property type="project" value="UniProtKB-KW"/>
</dbReference>